<dbReference type="Proteomes" id="UP000037696">
    <property type="component" value="Unassembled WGS sequence"/>
</dbReference>
<sequence>MSFHRLAFFPCTTYLMHVRLKFRAFRTSDILCHVNSDYRLEKRLEIYFQNFFFYNEDGRWFRPAIPLPPPFLDWIIMCYDPKEPFVLSFPFLTHFRMQLYPPPPNTTCNFHH</sequence>
<gene>
    <name evidence="1" type="ORF">ACN38_g11760</name>
</gene>
<name>A0A0M8NRV4_9EURO</name>
<proteinExistence type="predicted"/>
<organism evidence="1 2">
    <name type="scientific">Penicillium nordicum</name>
    <dbReference type="NCBI Taxonomy" id="229535"/>
    <lineage>
        <taxon>Eukaryota</taxon>
        <taxon>Fungi</taxon>
        <taxon>Dikarya</taxon>
        <taxon>Ascomycota</taxon>
        <taxon>Pezizomycotina</taxon>
        <taxon>Eurotiomycetes</taxon>
        <taxon>Eurotiomycetidae</taxon>
        <taxon>Eurotiales</taxon>
        <taxon>Aspergillaceae</taxon>
        <taxon>Penicillium</taxon>
    </lineage>
</organism>
<dbReference type="EMBL" id="LHQQ01000319">
    <property type="protein sequence ID" value="KOS37448.1"/>
    <property type="molecule type" value="Genomic_DNA"/>
</dbReference>
<comment type="caution">
    <text evidence="1">The sequence shown here is derived from an EMBL/GenBank/DDBJ whole genome shotgun (WGS) entry which is preliminary data.</text>
</comment>
<reference evidence="1 2" key="1">
    <citation type="submission" date="2015-08" db="EMBL/GenBank/DDBJ databases">
        <title>Genome sequencing of Penicillium nordicum.</title>
        <authorList>
            <person name="Nguyen H.D."/>
            <person name="Seifert K.A."/>
        </authorList>
    </citation>
    <scope>NUCLEOTIDE SEQUENCE [LARGE SCALE GENOMIC DNA]</scope>
    <source>
        <strain evidence="1 2">DAOMC 185683</strain>
    </source>
</reference>
<protein>
    <submittedName>
        <fullName evidence="1">Uncharacterized protein</fullName>
    </submittedName>
</protein>
<evidence type="ECO:0000313" key="1">
    <source>
        <dbReference type="EMBL" id="KOS37448.1"/>
    </source>
</evidence>
<evidence type="ECO:0000313" key="2">
    <source>
        <dbReference type="Proteomes" id="UP000037696"/>
    </source>
</evidence>
<dbReference type="AlphaFoldDB" id="A0A0M8NRV4"/>
<accession>A0A0M8NRV4</accession>
<keyword evidence="2" id="KW-1185">Reference proteome</keyword>